<dbReference type="InterPro" id="IPR036380">
    <property type="entry name" value="Isochorismatase-like_sf"/>
</dbReference>
<dbReference type="Proteomes" id="UP001158576">
    <property type="component" value="Chromosome PAR"/>
</dbReference>
<evidence type="ECO:0000313" key="4">
    <source>
        <dbReference type="Proteomes" id="UP001158576"/>
    </source>
</evidence>
<keyword evidence="4" id="KW-1185">Reference proteome</keyword>
<dbReference type="PANTHER" id="PTHR14119">
    <property type="entry name" value="HYDROLASE"/>
    <property type="match status" value="1"/>
</dbReference>
<protein>
    <submittedName>
        <fullName evidence="3">Oidioi.mRNA.OKI2018_I69.PAR.g10965.t1.cds</fullName>
    </submittedName>
</protein>
<feature type="domain" description="Isochorismatase-like" evidence="2">
    <location>
        <begin position="15"/>
        <end position="162"/>
    </location>
</feature>
<organism evidence="3 4">
    <name type="scientific">Oikopleura dioica</name>
    <name type="common">Tunicate</name>
    <dbReference type="NCBI Taxonomy" id="34765"/>
    <lineage>
        <taxon>Eukaryota</taxon>
        <taxon>Metazoa</taxon>
        <taxon>Chordata</taxon>
        <taxon>Tunicata</taxon>
        <taxon>Appendicularia</taxon>
        <taxon>Copelata</taxon>
        <taxon>Oikopleuridae</taxon>
        <taxon>Oikopleura</taxon>
    </lineage>
</organism>
<accession>A0ABN7RTN9</accession>
<dbReference type="InterPro" id="IPR000868">
    <property type="entry name" value="Isochorismatase-like_dom"/>
</dbReference>
<gene>
    <name evidence="3" type="ORF">OKIOD_LOCUS2523</name>
</gene>
<dbReference type="SUPFAM" id="SSF52499">
    <property type="entry name" value="Isochorismatase-like hydrolases"/>
    <property type="match status" value="1"/>
</dbReference>
<dbReference type="InterPro" id="IPR050993">
    <property type="entry name" value="Isochorismatase_domain"/>
</dbReference>
<sequence length="197" mass="22418">MFREIRRLNKIQKGALFICDVQEKFRPNIKYFDQMVASTSTMFKFAQIMEYPVAVTEQFARGLGPTVEELADVRPFVLSDKTQFSMMTPEVDAFMEEHKPSDIFICGLEAHACIQGTVQDLIERGIKTHVIMDAVSASHQVNRFSAFREMENIGATLVTSEQVILQTLSDAKHPKFKPAQQLLIKYPMQDSGLEGFF</sequence>
<reference evidence="3 4" key="1">
    <citation type="submission" date="2021-04" db="EMBL/GenBank/DDBJ databases">
        <authorList>
            <person name="Bliznina A."/>
        </authorList>
    </citation>
    <scope>NUCLEOTIDE SEQUENCE [LARGE SCALE GENOMIC DNA]</scope>
</reference>
<evidence type="ECO:0000259" key="2">
    <source>
        <dbReference type="Pfam" id="PF00857"/>
    </source>
</evidence>
<evidence type="ECO:0000256" key="1">
    <source>
        <dbReference type="ARBA" id="ARBA00006336"/>
    </source>
</evidence>
<dbReference type="EMBL" id="OU015568">
    <property type="protein sequence ID" value="CAG5085685.1"/>
    <property type="molecule type" value="Genomic_DNA"/>
</dbReference>
<dbReference type="PANTHER" id="PTHR14119:SF3">
    <property type="entry name" value="ISOCHORISMATASE DOMAIN-CONTAINING PROTEIN 2"/>
    <property type="match status" value="1"/>
</dbReference>
<proteinExistence type="inferred from homology"/>
<dbReference type="Gene3D" id="3.40.50.850">
    <property type="entry name" value="Isochorismatase-like"/>
    <property type="match status" value="1"/>
</dbReference>
<comment type="similarity">
    <text evidence="1">Belongs to the isochorismatase family.</text>
</comment>
<name>A0ABN7RTN9_OIKDI</name>
<dbReference type="Pfam" id="PF00857">
    <property type="entry name" value="Isochorismatase"/>
    <property type="match status" value="1"/>
</dbReference>
<evidence type="ECO:0000313" key="3">
    <source>
        <dbReference type="EMBL" id="CAG5085685.1"/>
    </source>
</evidence>